<dbReference type="Gene3D" id="3.30.450.20">
    <property type="entry name" value="PAS domain"/>
    <property type="match status" value="1"/>
</dbReference>
<reference evidence="2 3" key="1">
    <citation type="submission" date="2020-05" db="EMBL/GenBank/DDBJ databases">
        <title>Aquincola sp. isolate from soil.</title>
        <authorList>
            <person name="Han J."/>
            <person name="Kim D.-U."/>
        </authorList>
    </citation>
    <scope>NUCLEOTIDE SEQUENCE [LARGE SCALE GENOMIC DNA]</scope>
    <source>
        <strain evidence="2 3">S2</strain>
    </source>
</reference>
<name>A0ABX2EHV2_9BURK</name>
<gene>
    <name evidence="2" type="ORF">HLB44_14585</name>
</gene>
<dbReference type="PROSITE" id="PS50112">
    <property type="entry name" value="PAS"/>
    <property type="match status" value="1"/>
</dbReference>
<dbReference type="NCBIfam" id="TIGR00229">
    <property type="entry name" value="sensory_box"/>
    <property type="match status" value="1"/>
</dbReference>
<dbReference type="Proteomes" id="UP000737171">
    <property type="component" value="Unassembled WGS sequence"/>
</dbReference>
<feature type="domain" description="PAS" evidence="1">
    <location>
        <begin position="21"/>
        <end position="76"/>
    </location>
</feature>
<keyword evidence="3" id="KW-1185">Reference proteome</keyword>
<evidence type="ECO:0000259" key="1">
    <source>
        <dbReference type="PROSITE" id="PS50112"/>
    </source>
</evidence>
<dbReference type="EMBL" id="JABRWJ010000004">
    <property type="protein sequence ID" value="NRF68217.1"/>
    <property type="molecule type" value="Genomic_DNA"/>
</dbReference>
<dbReference type="CDD" id="cd00130">
    <property type="entry name" value="PAS"/>
    <property type="match status" value="1"/>
</dbReference>
<dbReference type="Pfam" id="PF08447">
    <property type="entry name" value="PAS_3"/>
    <property type="match status" value="1"/>
</dbReference>
<dbReference type="RefSeq" id="WP_173123667.1">
    <property type="nucleotide sequence ID" value="NZ_JABRWJ010000004.1"/>
</dbReference>
<comment type="caution">
    <text evidence="2">The sequence shown here is derived from an EMBL/GenBank/DDBJ whole genome shotgun (WGS) entry which is preliminary data.</text>
</comment>
<evidence type="ECO:0000313" key="3">
    <source>
        <dbReference type="Proteomes" id="UP000737171"/>
    </source>
</evidence>
<dbReference type="InterPro" id="IPR000014">
    <property type="entry name" value="PAS"/>
</dbReference>
<protein>
    <submittedName>
        <fullName evidence="2">PAS domain-containing protein</fullName>
    </submittedName>
</protein>
<proteinExistence type="predicted"/>
<sequence>MTPPASLLPAAREIERGTILVLTLDLRQRIRYCSPAMAQATGFAPHELVREPLQRLRHPDMPMRVMRELWEALEAGVAWVAPFKLACKDGGHCWARASFAPVVDRHGGLSIVVVLTRPGAIHVRGAEALYAAMRNRTTAWLETLAAHRRELPDVLRW</sequence>
<dbReference type="InterPro" id="IPR035965">
    <property type="entry name" value="PAS-like_dom_sf"/>
</dbReference>
<evidence type="ECO:0000313" key="2">
    <source>
        <dbReference type="EMBL" id="NRF68217.1"/>
    </source>
</evidence>
<dbReference type="SMART" id="SM00091">
    <property type="entry name" value="PAS"/>
    <property type="match status" value="1"/>
</dbReference>
<dbReference type="InterPro" id="IPR013655">
    <property type="entry name" value="PAS_fold_3"/>
</dbReference>
<accession>A0ABX2EHV2</accession>
<dbReference type="SUPFAM" id="SSF55785">
    <property type="entry name" value="PYP-like sensor domain (PAS domain)"/>
    <property type="match status" value="1"/>
</dbReference>
<organism evidence="2 3">
    <name type="scientific">Pseudaquabacterium terrae</name>
    <dbReference type="NCBI Taxonomy" id="2732868"/>
    <lineage>
        <taxon>Bacteria</taxon>
        <taxon>Pseudomonadati</taxon>
        <taxon>Pseudomonadota</taxon>
        <taxon>Betaproteobacteria</taxon>
        <taxon>Burkholderiales</taxon>
        <taxon>Sphaerotilaceae</taxon>
        <taxon>Pseudaquabacterium</taxon>
    </lineage>
</organism>